<dbReference type="EMBL" id="PTJC01000006">
    <property type="protein sequence ID" value="PPK85263.1"/>
    <property type="molecule type" value="Genomic_DNA"/>
</dbReference>
<dbReference type="InterPro" id="IPR045851">
    <property type="entry name" value="AMP-bd_C_sf"/>
</dbReference>
<evidence type="ECO:0000256" key="4">
    <source>
        <dbReference type="SAM" id="MobiDB-lite"/>
    </source>
</evidence>
<dbReference type="FunFam" id="1.10.1200.10:FF:000005">
    <property type="entry name" value="Nonribosomal peptide synthetase 1"/>
    <property type="match status" value="1"/>
</dbReference>
<dbReference type="Gene3D" id="3.40.50.12780">
    <property type="entry name" value="N-terminal domain of ligase-like"/>
    <property type="match status" value="1"/>
</dbReference>
<dbReference type="InterPro" id="IPR020845">
    <property type="entry name" value="AMP-binding_CS"/>
</dbReference>
<keyword evidence="2" id="KW-0596">Phosphopantetheine</keyword>
<name>A0A2S6I284_9BACT</name>
<dbReference type="InterPro" id="IPR042099">
    <property type="entry name" value="ANL_N_sf"/>
</dbReference>
<dbReference type="Pfam" id="PF00550">
    <property type="entry name" value="PP-binding"/>
    <property type="match status" value="1"/>
</dbReference>
<dbReference type="InterPro" id="IPR006162">
    <property type="entry name" value="Ppantetheine_attach_site"/>
</dbReference>
<dbReference type="Proteomes" id="UP000237662">
    <property type="component" value="Unassembled WGS sequence"/>
</dbReference>
<gene>
    <name evidence="6" type="ORF">CLV84_2155</name>
</gene>
<dbReference type="CDD" id="cd05930">
    <property type="entry name" value="A_NRPS"/>
    <property type="match status" value="1"/>
</dbReference>
<dbReference type="SMART" id="SM00823">
    <property type="entry name" value="PKS_PP"/>
    <property type="match status" value="1"/>
</dbReference>
<dbReference type="SUPFAM" id="SSF52777">
    <property type="entry name" value="CoA-dependent acyltransferases"/>
    <property type="match status" value="4"/>
</dbReference>
<dbReference type="PANTHER" id="PTHR45398">
    <property type="match status" value="1"/>
</dbReference>
<dbReference type="InterPro" id="IPR025110">
    <property type="entry name" value="AMP-bd_C"/>
</dbReference>
<dbReference type="PROSITE" id="PS50075">
    <property type="entry name" value="CARRIER"/>
    <property type="match status" value="1"/>
</dbReference>
<dbReference type="InterPro" id="IPR020806">
    <property type="entry name" value="PKS_PP-bd"/>
</dbReference>
<evidence type="ECO:0000259" key="5">
    <source>
        <dbReference type="PROSITE" id="PS50075"/>
    </source>
</evidence>
<dbReference type="Gene3D" id="1.10.1200.10">
    <property type="entry name" value="ACP-like"/>
    <property type="match status" value="1"/>
</dbReference>
<dbReference type="Gene3D" id="3.30.559.10">
    <property type="entry name" value="Chloramphenicol acetyltransferase-like domain"/>
    <property type="match status" value="2"/>
</dbReference>
<evidence type="ECO:0000256" key="2">
    <source>
        <dbReference type="ARBA" id="ARBA00022450"/>
    </source>
</evidence>
<protein>
    <submittedName>
        <fullName evidence="6">Non-ribosomal peptide synthase protein (TIGR01720 family)/amino acid adenylation domain-containing protein</fullName>
    </submittedName>
</protein>
<sequence length="1484" mass="164488">MSKSSLLSKWLNRKKTSVDPPPESAALTGDYPASAGQQRLWVLSELAPDNPFYHYAEQYRIRGAVDVAMLQRSFTIVFARHEILRTTFYGTESGVRQRVTPGPGFSWEYHPAPLAEAEILARAKRPFDLRNGPLTRIRLVRLDADDHLLMVSQHHIITDKQSMRILCEEVAAAYTALRRGEPVDGTPIPQQYGQFASRQLGEVSDTSLRYWQRQLADAPAMLDLPTDYTRPAQQSYRGQYAEASLSAAVTRAIRERSREASVTPYVYLLSAYLVLLYRYSGQADLLVGTPVSNRDSVEQERLIGFFNETLVVRNVLRPDMPFSHLVAEVQKTVLEAFAHKKVAFDAVVKALNPERRAGANPLFQSMFILHKVPEPMELEPGVQLESRSLDLGVTKFDLTLYVADQAECFTYIFEYATDLFTAERIERMLGHFARIVQQVGKSPSVPVGTIQLLTAAEWPAAPEPALPTPDLVDRQILDIAARHPERVAVSGGGQALTYADLSDRSFALARHLHRRGVRSGDIVGLQVDRSVYAIVGILGILRAGAAYLPLDPAYPEARRRFMISDSGASLIVTGADIADLDLTDTGPLPTVDRDADEPAYLIYTSGSSGQPKGIQVSHRNLAYSNAARWEVYGGAPQAFLLLSSFSFDSSVAGIFWTLCGGGKLVISGERSEQDPMALGNLIRRESVSHTLLLPTLYRQLLEFAEPRQLGSLSTVIVAGEACTPATVARHFERLPAASLYNEYGPTEATVWATVHRIRAGANEGPVPIGEAIPHYQVYLIDGNGQLVPEGVVGEIVIGGAGLTAGYWNRPELTAERFTTLSLPDGRCPRVYRTGDLGQQRQDGAIMYLGRQDRQVKIRGYRVELGEVGRQLLEHPAVREAEVVVSPAGSQLIAYVVGSEAIDTDALTDWLRDRTPAHQLPSRLEVMDALPRLPNGKVDVRKLAETAPDRNEPVTEGQTPPANDTEAALLGIWREVLGQERIGVTDNFFSLGGDSILSIRILSRARQAGIELPATAIFDRQTIRELATVAIQAERAMDADRDYSGPVPLTPIQHWFFAEHRSAPHHWNHGWWIEPVEETAIDRIREAVGQLYDRHDALRQQFFRSPTGEWTARTAPAGVTVPFERRRVGEPDLADALHRFQDGIDLDRDPLFRVIVFEGADAFRVLVWAHHLVVDMVSWDVILPSLTGQRDAGGTPYHYWADQLTTWARTGKFEGERGFWESQQGGAIRTDLSGQLPVRQSSVETVEARVSASVTAALLQNANDAYGTRPEELLMTAMLRVTRPWFDGPDQCINLERHGREPLDGGLAVGETLGWFTTAYPLTYRLSGTDIGKDIVAVKETFRAVPSQGIGYGVLRYLAGYEELRQQPALYFNYLGQAGLGKPHGTPPPRFVAEGLRSPRGEVNRVWEINARVEDGELVFTWSFSHALHHRATVVALCNELAKAVETIVQYCQSREQQQFTPSDFPEASLSQDDLEGLLGQLDVE</sequence>
<reference evidence="6 7" key="1">
    <citation type="submission" date="2018-02" db="EMBL/GenBank/DDBJ databases">
        <title>Genomic Encyclopedia of Archaeal and Bacterial Type Strains, Phase II (KMG-II): from individual species to whole genera.</title>
        <authorList>
            <person name="Goeker M."/>
        </authorList>
    </citation>
    <scope>NUCLEOTIDE SEQUENCE [LARGE SCALE GENOMIC DNA]</scope>
    <source>
        <strain evidence="6 7">DSM 29526</strain>
    </source>
</reference>
<dbReference type="InterPro" id="IPR023213">
    <property type="entry name" value="CAT-like_dom_sf"/>
</dbReference>
<feature type="compositionally biased region" description="Basic and acidic residues" evidence="4">
    <location>
        <begin position="943"/>
        <end position="952"/>
    </location>
</feature>
<dbReference type="SUPFAM" id="SSF47336">
    <property type="entry name" value="ACP-like"/>
    <property type="match status" value="1"/>
</dbReference>
<dbReference type="RefSeq" id="WP_104419771.1">
    <property type="nucleotide sequence ID" value="NZ_PTJC01000006.1"/>
</dbReference>
<feature type="domain" description="Carrier" evidence="5">
    <location>
        <begin position="959"/>
        <end position="1033"/>
    </location>
</feature>
<evidence type="ECO:0000313" key="7">
    <source>
        <dbReference type="Proteomes" id="UP000237662"/>
    </source>
</evidence>
<dbReference type="InterPro" id="IPR009081">
    <property type="entry name" value="PP-bd_ACP"/>
</dbReference>
<dbReference type="GO" id="GO:0003824">
    <property type="term" value="F:catalytic activity"/>
    <property type="evidence" value="ECO:0007669"/>
    <property type="project" value="InterPro"/>
</dbReference>
<dbReference type="OrthoDB" id="9778690at2"/>
<dbReference type="InterPro" id="IPR010060">
    <property type="entry name" value="NRPS_synth"/>
</dbReference>
<feature type="region of interest" description="Disordered" evidence="4">
    <location>
        <begin position="943"/>
        <end position="962"/>
    </location>
</feature>
<evidence type="ECO:0000256" key="3">
    <source>
        <dbReference type="ARBA" id="ARBA00022553"/>
    </source>
</evidence>
<dbReference type="Pfam" id="PF00501">
    <property type="entry name" value="AMP-binding"/>
    <property type="match status" value="1"/>
</dbReference>
<dbReference type="InterPro" id="IPR010071">
    <property type="entry name" value="AA_adenyl_dom"/>
</dbReference>
<dbReference type="InterPro" id="IPR001242">
    <property type="entry name" value="Condensation_dom"/>
</dbReference>
<dbReference type="Gene3D" id="3.30.300.30">
    <property type="match status" value="1"/>
</dbReference>
<dbReference type="PANTHER" id="PTHR45398:SF1">
    <property type="entry name" value="ENZYME, PUTATIVE (JCVI)-RELATED"/>
    <property type="match status" value="1"/>
</dbReference>
<dbReference type="PROSITE" id="PS00012">
    <property type="entry name" value="PHOSPHOPANTETHEINE"/>
    <property type="match status" value="1"/>
</dbReference>
<dbReference type="Pfam" id="PF00668">
    <property type="entry name" value="Condensation"/>
    <property type="match status" value="2"/>
</dbReference>
<dbReference type="PROSITE" id="PS00455">
    <property type="entry name" value="AMP_BINDING"/>
    <property type="match status" value="1"/>
</dbReference>
<comment type="caution">
    <text evidence="6">The sequence shown here is derived from an EMBL/GenBank/DDBJ whole genome shotgun (WGS) entry which is preliminary data.</text>
</comment>
<dbReference type="InterPro" id="IPR036736">
    <property type="entry name" value="ACP-like_sf"/>
</dbReference>
<dbReference type="NCBIfam" id="TIGR01720">
    <property type="entry name" value="NRPS-para261"/>
    <property type="match status" value="1"/>
</dbReference>
<accession>A0A2S6I284</accession>
<dbReference type="CDD" id="cd19531">
    <property type="entry name" value="LCL_NRPS-like"/>
    <property type="match status" value="1"/>
</dbReference>
<dbReference type="NCBIfam" id="TIGR01733">
    <property type="entry name" value="AA-adenyl-dom"/>
    <property type="match status" value="1"/>
</dbReference>
<keyword evidence="7" id="KW-1185">Reference proteome</keyword>
<dbReference type="InterPro" id="IPR000873">
    <property type="entry name" value="AMP-dep_synth/lig_dom"/>
</dbReference>
<dbReference type="SUPFAM" id="SSF56801">
    <property type="entry name" value="Acetyl-CoA synthetase-like"/>
    <property type="match status" value="1"/>
</dbReference>
<dbReference type="GO" id="GO:0031177">
    <property type="term" value="F:phosphopantetheine binding"/>
    <property type="evidence" value="ECO:0007669"/>
    <property type="project" value="InterPro"/>
</dbReference>
<organism evidence="6 7">
    <name type="scientific">Neolewinella xylanilytica</name>
    <dbReference type="NCBI Taxonomy" id="1514080"/>
    <lineage>
        <taxon>Bacteria</taxon>
        <taxon>Pseudomonadati</taxon>
        <taxon>Bacteroidota</taxon>
        <taxon>Saprospiria</taxon>
        <taxon>Saprospirales</taxon>
        <taxon>Lewinellaceae</taxon>
        <taxon>Neolewinella</taxon>
    </lineage>
</organism>
<keyword evidence="3" id="KW-0597">Phosphoprotein</keyword>
<dbReference type="Gene3D" id="3.30.559.30">
    <property type="entry name" value="Nonribosomal peptide synthetase, condensation domain"/>
    <property type="match status" value="2"/>
</dbReference>
<proteinExistence type="predicted"/>
<dbReference type="Pfam" id="PF13193">
    <property type="entry name" value="AMP-binding_C"/>
    <property type="match status" value="1"/>
</dbReference>
<evidence type="ECO:0000313" key="6">
    <source>
        <dbReference type="EMBL" id="PPK85263.1"/>
    </source>
</evidence>
<comment type="cofactor">
    <cofactor evidence="1">
        <name>pantetheine 4'-phosphate</name>
        <dbReference type="ChEBI" id="CHEBI:47942"/>
    </cofactor>
</comment>
<evidence type="ECO:0000256" key="1">
    <source>
        <dbReference type="ARBA" id="ARBA00001957"/>
    </source>
</evidence>